<dbReference type="AlphaFoldDB" id="A0AAV7YB73"/>
<dbReference type="EMBL" id="JANTQA010000063">
    <property type="protein sequence ID" value="KAJ3426734.1"/>
    <property type="molecule type" value="Genomic_DNA"/>
</dbReference>
<feature type="region of interest" description="Disordered" evidence="2">
    <location>
        <begin position="20"/>
        <end position="47"/>
    </location>
</feature>
<evidence type="ECO:0000256" key="2">
    <source>
        <dbReference type="SAM" id="MobiDB-lite"/>
    </source>
</evidence>
<accession>A0AAV7YB73</accession>
<organism evidence="4 5">
    <name type="scientific">Anaeramoeba flamelloides</name>
    <dbReference type="NCBI Taxonomy" id="1746091"/>
    <lineage>
        <taxon>Eukaryota</taxon>
        <taxon>Metamonada</taxon>
        <taxon>Anaeramoebidae</taxon>
        <taxon>Anaeramoeba</taxon>
    </lineage>
</organism>
<feature type="region of interest" description="Disordered" evidence="2">
    <location>
        <begin position="62"/>
        <end position="87"/>
    </location>
</feature>
<feature type="region of interest" description="Disordered" evidence="2">
    <location>
        <begin position="279"/>
        <end position="298"/>
    </location>
</feature>
<keyword evidence="3" id="KW-0812">Transmembrane</keyword>
<sequence length="716" mass="85120">MTEYLLDESPLAKYFKELSNNQKNNEPTNQLNNELNFEQNLNKEKEKEKEIQIEMEMEIEIEIKTEKEKEKEKEKAKEKEKEEDEKEKLKKLLSKSLLKTQSNSTLKPHLNKASTKKKDIFTKKKIQYLFRRAKKHSFKYLKSHFWIPNQLKIYQSETMSALRDKQVLSLFYFLQHNDSQQYLSTIITYFPIIFSYLFYCFYTHTKLTFLIALIPFLFFILFSILLSVVHSKNLNLISTFYNDEENENKKEQSNFGFEVNNNNNTKVNSNKTPIIIANTNPNSNTKADTNKSPENNFQSKCTSEEKERIFRAVWFNYNESFFNLLKFLQLLELLARGYKIGKGSAIPPISRLEDCSTSEIRGLYLRKAMLNSIKFISKLLKNKKEAQNKNSKNFKKNQNSKLENDQDFNEFALRNLRDKHEKLYYSRAKFFEQILSNWSLINFLTFYPKVYTIKKLLYKEVKTLKKLYKCRYRLPFDLKDLDDSKHDILQRNDNAIDPNSRINKSVKVLQNTLKQLGQEIDTLRINITLCENKCIDLSPELFVHLQTSKEETNEIHEQIFSIQKNAKEILKNINNNFDPNNATQDEDQNKDFTGDVKNNEFVDPQEKEVFDLNSHHDPKNILVKEEYFEFDSEFEQKTETKKQKKILNEIPFGGIPPPPIFNEKDWNKEEEIEENRKKRLAKIEKNRLKLDNKNIKSKMVQELKNILVLQQRNSKK</sequence>
<dbReference type="Proteomes" id="UP001146793">
    <property type="component" value="Unassembled WGS sequence"/>
</dbReference>
<evidence type="ECO:0000256" key="1">
    <source>
        <dbReference type="SAM" id="Coils"/>
    </source>
</evidence>
<keyword evidence="1" id="KW-0175">Coiled coil</keyword>
<evidence type="ECO:0000313" key="4">
    <source>
        <dbReference type="EMBL" id="KAJ3426734.1"/>
    </source>
</evidence>
<feature type="transmembrane region" description="Helical" evidence="3">
    <location>
        <begin position="182"/>
        <end position="202"/>
    </location>
</feature>
<keyword evidence="3" id="KW-1133">Transmembrane helix</keyword>
<feature type="compositionally biased region" description="Low complexity" evidence="2">
    <location>
        <begin position="28"/>
        <end position="40"/>
    </location>
</feature>
<proteinExistence type="predicted"/>
<gene>
    <name evidence="4" type="ORF">M0812_26302</name>
</gene>
<reference evidence="4" key="1">
    <citation type="submission" date="2022-08" db="EMBL/GenBank/DDBJ databases">
        <title>Novel sulphate-reducing endosymbionts in the free-living metamonad Anaeramoeba.</title>
        <authorList>
            <person name="Jerlstrom-Hultqvist J."/>
            <person name="Cepicka I."/>
            <person name="Gallot-Lavallee L."/>
            <person name="Salas-Leiva D."/>
            <person name="Curtis B.A."/>
            <person name="Zahonova K."/>
            <person name="Pipaliya S."/>
            <person name="Dacks J."/>
            <person name="Roger A.J."/>
        </authorList>
    </citation>
    <scope>NUCLEOTIDE SEQUENCE</scope>
    <source>
        <strain evidence="4">Busselton2</strain>
    </source>
</reference>
<feature type="coiled-coil region" evidence="1">
    <location>
        <begin position="499"/>
        <end position="533"/>
    </location>
</feature>
<comment type="caution">
    <text evidence="4">The sequence shown here is derived from an EMBL/GenBank/DDBJ whole genome shotgun (WGS) entry which is preliminary data.</text>
</comment>
<keyword evidence="3" id="KW-0472">Membrane</keyword>
<name>A0AAV7YB73_9EUKA</name>
<feature type="transmembrane region" description="Helical" evidence="3">
    <location>
        <begin position="209"/>
        <end position="229"/>
    </location>
</feature>
<protein>
    <submittedName>
        <fullName evidence="4">Uncharacterized protein</fullName>
    </submittedName>
</protein>
<evidence type="ECO:0000256" key="3">
    <source>
        <dbReference type="SAM" id="Phobius"/>
    </source>
</evidence>
<evidence type="ECO:0000313" key="5">
    <source>
        <dbReference type="Proteomes" id="UP001146793"/>
    </source>
</evidence>